<dbReference type="PIRSF" id="PIRSF000505">
    <property type="entry name" value="EPSPS"/>
    <property type="match status" value="1"/>
</dbReference>
<comment type="function">
    <text evidence="7">Catalyzes the transfer of the enolpyruvyl moiety of phosphoenolpyruvate (PEP) to the 5-hydroxyl of shikimate-3-phosphate (S3P) to produce enolpyruvyl shikimate-3-phosphate and inorganic phosphate.</text>
</comment>
<dbReference type="EC" id="2.5.1.19" evidence="7"/>
<accession>A0ABD5UHQ1</accession>
<evidence type="ECO:0000256" key="8">
    <source>
        <dbReference type="SAM" id="MobiDB-lite"/>
    </source>
</evidence>
<dbReference type="Pfam" id="PF00275">
    <property type="entry name" value="EPSP_synthase"/>
    <property type="match status" value="1"/>
</dbReference>
<feature type="binding site" evidence="7">
    <location>
        <position position="420"/>
    </location>
    <ligand>
        <name>phosphoenolpyruvate</name>
        <dbReference type="ChEBI" id="CHEBI:58702"/>
    </ligand>
</feature>
<keyword evidence="4 7" id="KW-0808">Transferase</keyword>
<feature type="binding site" evidence="7">
    <location>
        <position position="373"/>
    </location>
    <ligand>
        <name>3-phosphoshikimate</name>
        <dbReference type="ChEBI" id="CHEBI:145989"/>
    </ligand>
</feature>
<keyword evidence="7" id="KW-0963">Cytoplasm</keyword>
<dbReference type="SUPFAM" id="SSF55205">
    <property type="entry name" value="EPT/RTPC-like"/>
    <property type="match status" value="1"/>
</dbReference>
<dbReference type="AlphaFoldDB" id="A0ABD5UHQ1"/>
<evidence type="ECO:0000313" key="11">
    <source>
        <dbReference type="Proteomes" id="UP001596333"/>
    </source>
</evidence>
<comment type="caution">
    <text evidence="10">The sequence shown here is derived from an EMBL/GenBank/DDBJ whole genome shotgun (WGS) entry which is preliminary data.</text>
</comment>
<dbReference type="GO" id="GO:0008652">
    <property type="term" value="P:amino acid biosynthetic process"/>
    <property type="evidence" value="ECO:0007669"/>
    <property type="project" value="UniProtKB-KW"/>
</dbReference>
<dbReference type="Gene3D" id="3.65.10.10">
    <property type="entry name" value="Enolpyruvate transferase domain"/>
    <property type="match status" value="2"/>
</dbReference>
<feature type="binding site" evidence="7">
    <location>
        <position position="186"/>
    </location>
    <ligand>
        <name>3-phosphoshikimate</name>
        <dbReference type="ChEBI" id="CHEBI:145989"/>
    </ligand>
</feature>
<dbReference type="InterPro" id="IPR006264">
    <property type="entry name" value="EPSP_synthase"/>
</dbReference>
<dbReference type="RefSeq" id="WP_379764593.1">
    <property type="nucleotide sequence ID" value="NZ_JBHSXI010000001.1"/>
</dbReference>
<evidence type="ECO:0000256" key="4">
    <source>
        <dbReference type="ARBA" id="ARBA00022679"/>
    </source>
</evidence>
<keyword evidence="11" id="KW-1185">Reference proteome</keyword>
<feature type="binding site" evidence="7">
    <location>
        <position position="188"/>
    </location>
    <ligand>
        <name>3-phosphoshikimate</name>
        <dbReference type="ChEBI" id="CHEBI:145989"/>
    </ligand>
</feature>
<feature type="binding site" evidence="7">
    <location>
        <position position="113"/>
    </location>
    <ligand>
        <name>phosphoenolpyruvate</name>
        <dbReference type="ChEBI" id="CHEBI:58702"/>
    </ligand>
</feature>
<comment type="subcellular location">
    <subcellularLocation>
        <location evidence="7">Cytoplasm</location>
    </subcellularLocation>
</comment>
<feature type="binding site" evidence="7">
    <location>
        <position position="25"/>
    </location>
    <ligand>
        <name>3-phosphoshikimate</name>
        <dbReference type="ChEBI" id="CHEBI:145989"/>
    </ligand>
</feature>
<comment type="pathway">
    <text evidence="1">Metabolic intermediate biosynthesis; chorismate biosynthesis; chorismate from D-erythrose 4-phosphate and phosphoenolpyruvate: step 6/7.</text>
</comment>
<dbReference type="GO" id="GO:0009073">
    <property type="term" value="P:aromatic amino acid family biosynthetic process"/>
    <property type="evidence" value="ECO:0007669"/>
    <property type="project" value="UniProtKB-KW"/>
</dbReference>
<feature type="compositionally biased region" description="Polar residues" evidence="8">
    <location>
        <begin position="1"/>
        <end position="12"/>
    </location>
</feature>
<feature type="binding site" evidence="7">
    <location>
        <position position="21"/>
    </location>
    <ligand>
        <name>3-phosphoshikimate</name>
        <dbReference type="ChEBI" id="CHEBI:145989"/>
    </ligand>
</feature>
<dbReference type="CDD" id="cd01556">
    <property type="entry name" value="EPSP_synthase"/>
    <property type="match status" value="1"/>
</dbReference>
<evidence type="ECO:0000256" key="5">
    <source>
        <dbReference type="ARBA" id="ARBA00023141"/>
    </source>
</evidence>
<feature type="binding site" evidence="7">
    <location>
        <position position="187"/>
    </location>
    <ligand>
        <name>3-phosphoshikimate</name>
        <dbReference type="ChEBI" id="CHEBI:145989"/>
    </ligand>
</feature>
<feature type="active site" description="Proton acceptor" evidence="7">
    <location>
        <position position="346"/>
    </location>
</feature>
<evidence type="ECO:0000256" key="6">
    <source>
        <dbReference type="ARBA" id="ARBA00044633"/>
    </source>
</evidence>
<feature type="binding site" evidence="7">
    <location>
        <position position="20"/>
    </location>
    <ligand>
        <name>3-phosphoshikimate</name>
        <dbReference type="ChEBI" id="CHEBI:145989"/>
    </ligand>
</feature>
<reference evidence="10 11" key="1">
    <citation type="journal article" date="2019" name="Int. J. Syst. Evol. Microbiol.">
        <title>The Global Catalogue of Microorganisms (GCM) 10K type strain sequencing project: providing services to taxonomists for standard genome sequencing and annotation.</title>
        <authorList>
            <consortium name="The Broad Institute Genomics Platform"/>
            <consortium name="The Broad Institute Genome Sequencing Center for Infectious Disease"/>
            <person name="Wu L."/>
            <person name="Ma J."/>
        </authorList>
    </citation>
    <scope>NUCLEOTIDE SEQUENCE [LARGE SCALE GENOMIC DNA]</scope>
    <source>
        <strain evidence="10 11">Y73</strain>
    </source>
</reference>
<feature type="region of interest" description="Disordered" evidence="8">
    <location>
        <begin position="1"/>
        <end position="20"/>
    </location>
</feature>
<dbReference type="InterPro" id="IPR023193">
    <property type="entry name" value="EPSP_synthase_CS"/>
</dbReference>
<feature type="binding site" evidence="7">
    <location>
        <position position="188"/>
    </location>
    <ligand>
        <name>phosphoenolpyruvate</name>
        <dbReference type="ChEBI" id="CHEBI:58702"/>
    </ligand>
</feature>
<dbReference type="GO" id="GO:0005737">
    <property type="term" value="C:cytoplasm"/>
    <property type="evidence" value="ECO:0007669"/>
    <property type="project" value="UniProtKB-SubCell"/>
</dbReference>
<dbReference type="PROSITE" id="PS00104">
    <property type="entry name" value="EPSP_SYNTHASE_1"/>
    <property type="match status" value="1"/>
</dbReference>
<dbReference type="EMBL" id="JBHSXI010000001">
    <property type="protein sequence ID" value="MFC6888000.1"/>
    <property type="molecule type" value="Genomic_DNA"/>
</dbReference>
<evidence type="ECO:0000259" key="9">
    <source>
        <dbReference type="Pfam" id="PF00275"/>
    </source>
</evidence>
<comment type="caution">
    <text evidence="7">Lacks conserved residue(s) required for the propagation of feature annotation.</text>
</comment>
<dbReference type="GO" id="GO:0003866">
    <property type="term" value="F:3-phosphoshikimate 1-carboxyvinyltransferase activity"/>
    <property type="evidence" value="ECO:0007669"/>
    <property type="project" value="UniProtKB-UniRule"/>
</dbReference>
<gene>
    <name evidence="7 10" type="primary">aroA</name>
    <name evidence="10" type="ORF">ACFQEY_02870</name>
</gene>
<evidence type="ECO:0000256" key="2">
    <source>
        <dbReference type="ARBA" id="ARBA00009948"/>
    </source>
</evidence>
<comment type="catalytic activity">
    <reaction evidence="6">
        <text>3-phosphoshikimate + phosphoenolpyruvate = 5-O-(1-carboxyvinyl)-3-phosphoshikimate + phosphate</text>
        <dbReference type="Rhea" id="RHEA:21256"/>
        <dbReference type="ChEBI" id="CHEBI:43474"/>
        <dbReference type="ChEBI" id="CHEBI:57701"/>
        <dbReference type="ChEBI" id="CHEBI:58702"/>
        <dbReference type="ChEBI" id="CHEBI:145989"/>
        <dbReference type="EC" id="2.5.1.19"/>
    </reaction>
    <physiologicalReaction direction="left-to-right" evidence="6">
        <dbReference type="Rhea" id="RHEA:21257"/>
    </physiologicalReaction>
</comment>
<evidence type="ECO:0000256" key="3">
    <source>
        <dbReference type="ARBA" id="ARBA00022605"/>
    </source>
</evidence>
<dbReference type="InterPro" id="IPR013792">
    <property type="entry name" value="RNA3'P_cycl/enolpyr_Trfase_a/b"/>
</dbReference>
<proteinExistence type="inferred from homology"/>
<comment type="similarity">
    <text evidence="2 7">Belongs to the EPSP synthase family.</text>
</comment>
<feature type="binding site" evidence="7">
    <location>
        <position position="141"/>
    </location>
    <ligand>
        <name>phosphoenolpyruvate</name>
        <dbReference type="ChEBI" id="CHEBI:58702"/>
    </ligand>
</feature>
<dbReference type="HAMAP" id="MF_00210">
    <property type="entry name" value="EPSP_synth"/>
    <property type="match status" value="1"/>
</dbReference>
<dbReference type="NCBIfam" id="TIGR01356">
    <property type="entry name" value="aroA"/>
    <property type="match status" value="1"/>
</dbReference>
<organism evidence="10 11">
    <name type="scientific">Halorubrum trueperi</name>
    <dbReference type="NCBI Taxonomy" id="2004704"/>
    <lineage>
        <taxon>Archaea</taxon>
        <taxon>Methanobacteriati</taxon>
        <taxon>Methanobacteriota</taxon>
        <taxon>Stenosarchaea group</taxon>
        <taxon>Halobacteria</taxon>
        <taxon>Halobacteriales</taxon>
        <taxon>Haloferacaceae</taxon>
        <taxon>Halorubrum</taxon>
    </lineage>
</organism>
<dbReference type="GO" id="GO:0009423">
    <property type="term" value="P:chorismate biosynthetic process"/>
    <property type="evidence" value="ECO:0007669"/>
    <property type="project" value="UniProtKB-UniRule"/>
</dbReference>
<feature type="binding site" evidence="7">
    <location>
        <position position="214"/>
    </location>
    <ligand>
        <name>3-phosphoshikimate</name>
        <dbReference type="ChEBI" id="CHEBI:145989"/>
    </ligand>
</feature>
<feature type="binding site" evidence="7">
    <location>
        <position position="20"/>
    </location>
    <ligand>
        <name>phosphoenolpyruvate</name>
        <dbReference type="ChEBI" id="CHEBI:58702"/>
    </ligand>
</feature>
<protein>
    <recommendedName>
        <fullName evidence="7">3-phosphoshikimate 1-carboxyvinyltransferase</fullName>
        <ecNumber evidence="7">2.5.1.19</ecNumber>
    </recommendedName>
    <alternativeName>
        <fullName evidence="7">5-enolpyruvylshikimate-3-phosphate synthase</fullName>
        <shortName evidence="7">EPSP synthase</shortName>
        <shortName evidence="7">EPSPS</shortName>
    </alternativeName>
</protein>
<dbReference type="PANTHER" id="PTHR21090">
    <property type="entry name" value="AROM/DEHYDROQUINATE SYNTHASE"/>
    <property type="match status" value="1"/>
</dbReference>
<comment type="subunit">
    <text evidence="7">Monomer.</text>
</comment>
<evidence type="ECO:0000256" key="7">
    <source>
        <dbReference type="HAMAP-Rule" id="MF_00210"/>
    </source>
</evidence>
<evidence type="ECO:0000313" key="10">
    <source>
        <dbReference type="EMBL" id="MFC6888000.1"/>
    </source>
</evidence>
<dbReference type="InterPro" id="IPR001986">
    <property type="entry name" value="Enolpyruvate_Tfrase_dom"/>
</dbReference>
<dbReference type="PANTHER" id="PTHR21090:SF5">
    <property type="entry name" value="PENTAFUNCTIONAL AROM POLYPEPTIDE"/>
    <property type="match status" value="1"/>
</dbReference>
<keyword evidence="3 7" id="KW-0028">Amino-acid biosynthesis</keyword>
<feature type="binding site" evidence="7">
    <location>
        <position position="377"/>
    </location>
    <ligand>
        <name>phosphoenolpyruvate</name>
        <dbReference type="ChEBI" id="CHEBI:58702"/>
    </ligand>
</feature>
<keyword evidence="5 7" id="KW-0057">Aromatic amino acid biosynthesis</keyword>
<evidence type="ECO:0000256" key="1">
    <source>
        <dbReference type="ARBA" id="ARBA00004811"/>
    </source>
</evidence>
<name>A0ABD5UHQ1_9EURY</name>
<dbReference type="InterPro" id="IPR036968">
    <property type="entry name" value="Enolpyruvate_Tfrase_sf"/>
</dbReference>
<feature type="binding site" evidence="7">
    <location>
        <position position="346"/>
    </location>
    <ligand>
        <name>3-phosphoshikimate</name>
        <dbReference type="ChEBI" id="CHEBI:145989"/>
    </ligand>
</feature>
<dbReference type="Proteomes" id="UP001596333">
    <property type="component" value="Unassembled WGS sequence"/>
</dbReference>
<dbReference type="PROSITE" id="PS00885">
    <property type="entry name" value="EPSP_SYNTHASE_2"/>
    <property type="match status" value="1"/>
</dbReference>
<sequence>MDVHVTQSTVRGTTRAPPSKSYTHRALLAAGYSDGATVRSPLISADTKATARAVTAFGGNVAPVTGDARDAAALDDAAARDDAALDDADALAVDGFDGRPSVPDDVIDCANSGTTMRLVTAAAALADGATVLTGDGSLRSRPQGPLLDALTDLGARAESTRGNGRAPLVVSGPLAGGEVSIPGDVSSQYVTALLMAGAVTEEGIDIDLTTPLKSAPYVDITLELLAEFGVEAEPIGDGGDVLDGASGAAGFAVPGGQSYAPADGSYTVPGDFSSISYLVAAGAVAAAPGEQVRIEGARPSAQGDSAIVEIAERMGADVDWDRDTGVIAVERSELSGVEVDVGDTPDLLPTVATLGAVAGGDTRIVNCEHVRYKETDRVSAMAEELEKLGAEATEEPDTLTIHGDESELRGAAVNGRADHRIVMSLAVAALVAEGTTTIRGGEHVDVSFPNFFEAMADLGMTVERDGETA</sequence>
<feature type="domain" description="Enolpyruvate transferase" evidence="9">
    <location>
        <begin position="7"/>
        <end position="455"/>
    </location>
</feature>